<dbReference type="AlphaFoldDB" id="A0A1A8KNR2"/>
<dbReference type="EMBL" id="HAEE01013833">
    <property type="protein sequence ID" value="SBR33883.1"/>
    <property type="molecule type" value="Transcribed_RNA"/>
</dbReference>
<reference evidence="1" key="1">
    <citation type="submission" date="2016-05" db="EMBL/GenBank/DDBJ databases">
        <authorList>
            <person name="Lavstsen T."/>
            <person name="Jespersen J.S."/>
        </authorList>
    </citation>
    <scope>NUCLEOTIDE SEQUENCE</scope>
    <source>
        <tissue evidence="1">Brain</tissue>
    </source>
</reference>
<reference evidence="1" key="2">
    <citation type="submission" date="2016-06" db="EMBL/GenBank/DDBJ databases">
        <title>The genome of a short-lived fish provides insights into sex chromosome evolution and the genetic control of aging.</title>
        <authorList>
            <person name="Reichwald K."/>
            <person name="Felder M."/>
            <person name="Petzold A."/>
            <person name="Koch P."/>
            <person name="Groth M."/>
            <person name="Platzer M."/>
        </authorList>
    </citation>
    <scope>NUCLEOTIDE SEQUENCE</scope>
    <source>
        <tissue evidence="1">Brain</tissue>
    </source>
</reference>
<sequence>RSKRARNQVKVELFPASFFPRCSAEVLVSTKEGRPRRTRRRTLSSGRVLESFYGRFDLIPTKKLPLLAELDGRVYLHL</sequence>
<proteinExistence type="predicted"/>
<evidence type="ECO:0000313" key="1">
    <source>
        <dbReference type="EMBL" id="SBR33883.1"/>
    </source>
</evidence>
<feature type="non-terminal residue" evidence="1">
    <location>
        <position position="1"/>
    </location>
</feature>
<gene>
    <name evidence="1" type="primary">Nfu_g_1_011482</name>
</gene>
<feature type="non-terminal residue" evidence="1">
    <location>
        <position position="78"/>
    </location>
</feature>
<organism evidence="1">
    <name type="scientific">Nothobranchius kuhntae</name>
    <name type="common">Beira killifish</name>
    <dbReference type="NCBI Taxonomy" id="321403"/>
    <lineage>
        <taxon>Eukaryota</taxon>
        <taxon>Metazoa</taxon>
        <taxon>Chordata</taxon>
        <taxon>Craniata</taxon>
        <taxon>Vertebrata</taxon>
        <taxon>Euteleostomi</taxon>
        <taxon>Actinopterygii</taxon>
        <taxon>Neopterygii</taxon>
        <taxon>Teleostei</taxon>
        <taxon>Neoteleostei</taxon>
        <taxon>Acanthomorphata</taxon>
        <taxon>Ovalentaria</taxon>
        <taxon>Atherinomorphae</taxon>
        <taxon>Cyprinodontiformes</taxon>
        <taxon>Nothobranchiidae</taxon>
        <taxon>Nothobranchius</taxon>
    </lineage>
</organism>
<protein>
    <submittedName>
        <fullName evidence="1">Uncharacterized protein</fullName>
    </submittedName>
</protein>
<name>A0A1A8KNR2_NOTKU</name>
<accession>A0A1A8KNR2</accession>